<organism evidence="1 2">
    <name type="scientific">Populus alba</name>
    <name type="common">White poplar</name>
    <dbReference type="NCBI Taxonomy" id="43335"/>
    <lineage>
        <taxon>Eukaryota</taxon>
        <taxon>Viridiplantae</taxon>
        <taxon>Streptophyta</taxon>
        <taxon>Embryophyta</taxon>
        <taxon>Tracheophyta</taxon>
        <taxon>Spermatophyta</taxon>
        <taxon>Magnoliopsida</taxon>
        <taxon>eudicotyledons</taxon>
        <taxon>Gunneridae</taxon>
        <taxon>Pentapetalae</taxon>
        <taxon>rosids</taxon>
        <taxon>fabids</taxon>
        <taxon>Malpighiales</taxon>
        <taxon>Salicaceae</taxon>
        <taxon>Saliceae</taxon>
        <taxon>Populus</taxon>
    </lineage>
</organism>
<evidence type="ECO:0000313" key="2">
    <source>
        <dbReference type="Proteomes" id="UP000309997"/>
    </source>
</evidence>
<sequence>MATSASARKSFRTVNLLLKSTKKSANYNTDTKDNQRSKDFILKKKGRDGKKMQNQSNEVNASSCIIYSSDFTPSKYFFYSRTVLIRLPSLSLLSEVSNQLISTYVLRCEGSCISGPCLRAHKPSRNEQRLAGDYRKKYL</sequence>
<reference evidence="1 2" key="1">
    <citation type="journal article" date="2024" name="Plant Biotechnol. J.">
        <title>Genome and CRISPR/Cas9 system of a widespread forest tree (Populus alba) in the world.</title>
        <authorList>
            <person name="Liu Y.J."/>
            <person name="Jiang P.F."/>
            <person name="Han X.M."/>
            <person name="Li X.Y."/>
            <person name="Wang H.M."/>
            <person name="Wang Y.J."/>
            <person name="Wang X.X."/>
            <person name="Zeng Q.Y."/>
        </authorList>
    </citation>
    <scope>NUCLEOTIDE SEQUENCE [LARGE SCALE GENOMIC DNA]</scope>
    <source>
        <strain evidence="2">cv. PAL-ZL1</strain>
    </source>
</reference>
<accession>A0ACC4AM92</accession>
<proteinExistence type="predicted"/>
<dbReference type="EMBL" id="RCHU02000018">
    <property type="protein sequence ID" value="KAL3567066.1"/>
    <property type="molecule type" value="Genomic_DNA"/>
</dbReference>
<gene>
    <name evidence="1" type="ORF">D5086_032481</name>
</gene>
<name>A0ACC4AM92_POPAL</name>
<keyword evidence="2" id="KW-1185">Reference proteome</keyword>
<dbReference type="Proteomes" id="UP000309997">
    <property type="component" value="Unassembled WGS sequence"/>
</dbReference>
<protein>
    <submittedName>
        <fullName evidence="1">Uncharacterized protein</fullName>
    </submittedName>
</protein>
<comment type="caution">
    <text evidence="1">The sequence shown here is derived from an EMBL/GenBank/DDBJ whole genome shotgun (WGS) entry which is preliminary data.</text>
</comment>
<evidence type="ECO:0000313" key="1">
    <source>
        <dbReference type="EMBL" id="KAL3567066.1"/>
    </source>
</evidence>